<keyword evidence="6" id="KW-1185">Reference proteome</keyword>
<dbReference type="GO" id="GO:0019323">
    <property type="term" value="P:pentose catabolic process"/>
    <property type="evidence" value="ECO:0007669"/>
    <property type="project" value="TreeGrafter"/>
</dbReference>
<keyword evidence="1" id="KW-0479">Metal-binding</keyword>
<evidence type="ECO:0000313" key="6">
    <source>
        <dbReference type="Proteomes" id="UP000761264"/>
    </source>
</evidence>
<dbReference type="PANTHER" id="PTHR22789">
    <property type="entry name" value="FUCULOSE PHOSPHATE ALDOLASE"/>
    <property type="match status" value="1"/>
</dbReference>
<name>A0A967K8Y0_9PROT</name>
<evidence type="ECO:0000259" key="4">
    <source>
        <dbReference type="SMART" id="SM01007"/>
    </source>
</evidence>
<comment type="caution">
    <text evidence="5">The sequence shown here is derived from an EMBL/GenBank/DDBJ whole genome shotgun (WGS) entry which is preliminary data.</text>
</comment>
<dbReference type="RefSeq" id="WP_167227557.1">
    <property type="nucleotide sequence ID" value="NZ_JAAQPH010000015.1"/>
</dbReference>
<reference evidence="5" key="1">
    <citation type="submission" date="2020-03" db="EMBL/GenBank/DDBJ databases">
        <title>Genome of Pelagibius litoralis DSM 21314T.</title>
        <authorList>
            <person name="Wang G."/>
        </authorList>
    </citation>
    <scope>NUCLEOTIDE SEQUENCE</scope>
    <source>
        <strain evidence="5">DSM 21314</strain>
    </source>
</reference>
<dbReference type="PANTHER" id="PTHR22789:SF0">
    <property type="entry name" value="3-OXO-TETRONATE 4-PHOSPHATE DECARBOXYLASE-RELATED"/>
    <property type="match status" value="1"/>
</dbReference>
<dbReference type="GO" id="GO:0046872">
    <property type="term" value="F:metal ion binding"/>
    <property type="evidence" value="ECO:0007669"/>
    <property type="project" value="UniProtKB-KW"/>
</dbReference>
<accession>A0A967K8Y0</accession>
<dbReference type="InterPro" id="IPR001303">
    <property type="entry name" value="Aldolase_II/adducin_N"/>
</dbReference>
<proteinExistence type="predicted"/>
<gene>
    <name evidence="5" type="ORF">HBA54_19015</name>
</gene>
<dbReference type="InterPro" id="IPR036409">
    <property type="entry name" value="Aldolase_II/adducin_N_sf"/>
</dbReference>
<dbReference type="SUPFAM" id="SSF53639">
    <property type="entry name" value="AraD/HMP-PK domain-like"/>
    <property type="match status" value="1"/>
</dbReference>
<dbReference type="InterPro" id="IPR050197">
    <property type="entry name" value="Aldolase_class_II_sugar_metab"/>
</dbReference>
<dbReference type="Pfam" id="PF00596">
    <property type="entry name" value="Aldolase_II"/>
    <property type="match status" value="1"/>
</dbReference>
<dbReference type="EMBL" id="JAAQPH010000015">
    <property type="protein sequence ID" value="NIA70693.1"/>
    <property type="molecule type" value="Genomic_DNA"/>
</dbReference>
<dbReference type="SMART" id="SM01007">
    <property type="entry name" value="Aldolase_II"/>
    <property type="match status" value="1"/>
</dbReference>
<evidence type="ECO:0000256" key="1">
    <source>
        <dbReference type="ARBA" id="ARBA00022723"/>
    </source>
</evidence>
<organism evidence="5 6">
    <name type="scientific">Pelagibius litoralis</name>
    <dbReference type="NCBI Taxonomy" id="374515"/>
    <lineage>
        <taxon>Bacteria</taxon>
        <taxon>Pseudomonadati</taxon>
        <taxon>Pseudomonadota</taxon>
        <taxon>Alphaproteobacteria</taxon>
        <taxon>Rhodospirillales</taxon>
        <taxon>Rhodovibrionaceae</taxon>
        <taxon>Pelagibius</taxon>
    </lineage>
</organism>
<dbReference type="AlphaFoldDB" id="A0A967K8Y0"/>
<evidence type="ECO:0000313" key="5">
    <source>
        <dbReference type="EMBL" id="NIA70693.1"/>
    </source>
</evidence>
<feature type="domain" description="Class II aldolase/adducin N-terminal" evidence="4">
    <location>
        <begin position="11"/>
        <end position="185"/>
    </location>
</feature>
<sequence length="274" mass="29922">MAALKHLTLRKAIIAACLKMNELGINQGTSGNISARIKGGFLITPSGIPYEKMKPEQIVEMDLGGGYFGNFLPSSEWRMHYDIYLNKPEGGAVVHTHAVYCTALACLHERIPAFHYMIGVAGGTNIRCADYATFGTQELSGYMLKALQDRSACLLANHGMICFAKDLDKTLWLAGEVETLAQQYWTARQMGKPTILSKREMATVLARFKSYGKQSKDLAKGEALAVEPPPRRDGPQAAAKAPARKNVRKSAAVRKPAARKRAARKTSKAKEPAA</sequence>
<feature type="compositionally biased region" description="Basic residues" evidence="3">
    <location>
        <begin position="242"/>
        <end position="267"/>
    </location>
</feature>
<protein>
    <submittedName>
        <fullName evidence="5">Class II aldolase</fullName>
    </submittedName>
</protein>
<dbReference type="GO" id="GO:0005829">
    <property type="term" value="C:cytosol"/>
    <property type="evidence" value="ECO:0007669"/>
    <property type="project" value="TreeGrafter"/>
</dbReference>
<keyword evidence="2" id="KW-0456">Lyase</keyword>
<evidence type="ECO:0000256" key="2">
    <source>
        <dbReference type="ARBA" id="ARBA00023239"/>
    </source>
</evidence>
<feature type="region of interest" description="Disordered" evidence="3">
    <location>
        <begin position="219"/>
        <end position="274"/>
    </location>
</feature>
<dbReference type="Gene3D" id="3.40.225.10">
    <property type="entry name" value="Class II aldolase/adducin N-terminal domain"/>
    <property type="match status" value="1"/>
</dbReference>
<evidence type="ECO:0000256" key="3">
    <source>
        <dbReference type="SAM" id="MobiDB-lite"/>
    </source>
</evidence>
<dbReference type="GO" id="GO:0016832">
    <property type="term" value="F:aldehyde-lyase activity"/>
    <property type="evidence" value="ECO:0007669"/>
    <property type="project" value="TreeGrafter"/>
</dbReference>
<dbReference type="Proteomes" id="UP000761264">
    <property type="component" value="Unassembled WGS sequence"/>
</dbReference>